<dbReference type="SUPFAM" id="SSF81321">
    <property type="entry name" value="Family A G protein-coupled receptor-like"/>
    <property type="match status" value="1"/>
</dbReference>
<evidence type="ECO:0000313" key="15">
    <source>
        <dbReference type="Proteomes" id="UP000663852"/>
    </source>
</evidence>
<evidence type="ECO:0000256" key="7">
    <source>
        <dbReference type="ARBA" id="ARBA00023157"/>
    </source>
</evidence>
<dbReference type="SMART" id="SM00181">
    <property type="entry name" value="EGF"/>
    <property type="match status" value="3"/>
</dbReference>
<dbReference type="Gene3D" id="4.10.400.10">
    <property type="entry name" value="Low-density Lipoprotein Receptor"/>
    <property type="match status" value="3"/>
</dbReference>
<evidence type="ECO:0000259" key="12">
    <source>
        <dbReference type="PROSITE" id="PS50026"/>
    </source>
</evidence>
<evidence type="ECO:0000256" key="11">
    <source>
        <dbReference type="SAM" id="SignalP"/>
    </source>
</evidence>
<dbReference type="EMBL" id="CAJNOJ010000139">
    <property type="protein sequence ID" value="CAF1184263.1"/>
    <property type="molecule type" value="Genomic_DNA"/>
</dbReference>
<dbReference type="PROSITE" id="PS01209">
    <property type="entry name" value="LDLRA_1"/>
    <property type="match status" value="1"/>
</dbReference>
<feature type="transmembrane region" description="Helical" evidence="10">
    <location>
        <begin position="1225"/>
        <end position="1247"/>
    </location>
</feature>
<evidence type="ECO:0000256" key="8">
    <source>
        <dbReference type="PROSITE-ProRule" id="PRU00076"/>
    </source>
</evidence>
<dbReference type="PROSITE" id="PS50026">
    <property type="entry name" value="EGF_3"/>
    <property type="match status" value="1"/>
</dbReference>
<dbReference type="PROSITE" id="PS50262">
    <property type="entry name" value="G_PROTEIN_RECEP_F1_2"/>
    <property type="match status" value="1"/>
</dbReference>
<feature type="transmembrane region" description="Helical" evidence="10">
    <location>
        <begin position="1347"/>
        <end position="1376"/>
    </location>
</feature>
<dbReference type="PANTHER" id="PTHR24270:SF61">
    <property type="entry name" value="EGF-LIKE DOMAIN-CONTAINING PROTEIN"/>
    <property type="match status" value="1"/>
</dbReference>
<keyword evidence="5 10" id="KW-1133">Transmembrane helix</keyword>
<accession>A0A814V7P5</accession>
<dbReference type="SMART" id="SM00192">
    <property type="entry name" value="LDLa"/>
    <property type="match status" value="8"/>
</dbReference>
<dbReference type="Gene3D" id="2.10.25.10">
    <property type="entry name" value="Laminin"/>
    <property type="match status" value="1"/>
</dbReference>
<evidence type="ECO:0000256" key="4">
    <source>
        <dbReference type="ARBA" id="ARBA00022737"/>
    </source>
</evidence>
<keyword evidence="4" id="KW-0677">Repeat</keyword>
<dbReference type="SUPFAM" id="SSF57424">
    <property type="entry name" value="LDL receptor-like module"/>
    <property type="match status" value="3"/>
</dbReference>
<dbReference type="Gene3D" id="1.20.1070.10">
    <property type="entry name" value="Rhodopsin 7-helix transmembrane proteins"/>
    <property type="match status" value="1"/>
</dbReference>
<comment type="caution">
    <text evidence="14">The sequence shown here is derived from an EMBL/GenBank/DDBJ whole genome shotgun (WGS) entry which is preliminary data.</text>
</comment>
<keyword evidence="7 8" id="KW-1015">Disulfide bond</keyword>
<feature type="chain" id="PRO_5032422148" description="G protein-coupled receptor" evidence="11">
    <location>
        <begin position="23"/>
        <end position="1500"/>
    </location>
</feature>
<sequence>MNATKRFSTVFFIITLWTVCTGSRLMHDTNGYSNAFDCLHIVTLRTGRYGAINDILSPQAKFEIVRFCRRSVEDLSIPNKTTMNGQQLTFNQLREMNISSDQLLDWFAPMDIVEEYAAGKVTGLFFNCSDLWFGAQCEYTFDSDKILANLIQEQEQQRRKYSTTDILSMTNGTCYVMDYEECNSIICLDWREICDGKINCSNGLDEYYCLELERHECDPQTEYRCSNSQCIDKTLYGDYFHDCMDESDENVFNNKICQLLGFLMACENYACSSLLFSCGDGHCYDGPNLQYSDGCITQRDRLYFSRMPPSTLILYSHIYLIYRNTTPDMICFNQTLCPYLVIENKTQNALTCRSFETFTTRTYVTFDEMLRDVKRFVRSCSLLPLNHEMNQCSLFQCDDHSKCLSYHRLLDGVADCANEEDEHHPNTCALELPYRFECDNGTKCLSRSLVFDSVPHCFDKSDEHIRHWYACFDPLTDQCLTYQGKTARFDFTFSEICNGIVERISNISNDTDESHCLKTEWPCSTHYTDCNWMWNCPDGSDELKTCSQSSLSALHCNSTKHFCLNVDTGHPRCLPKTRANDGIVDCVGSIDEPEFCRMKYPGKSIRQFRCNNSDICIHRYQICDCHQDCPDNDDETTACVWLNNGRKSFCHPRQFRCRNGRYLATKFCNPIHMCSEGEDNLFCEVDNLEREQMFEISRFPDYSNRALTASTLWQCNSGLYVRSTIDPPGFFCLCPNYYYGDRCQFQRKRVTLILQLRIGNLVDNHMPILKFVVLLVRDHLTLSIVSHEEFIYTPQQHCSPRYMLELLYPIDDLPLVFFNHTIHIHAFTADTLRHVSLWSFPVFFEFLPVRRLAKELVVMNMSTTSSTTTTTITYSNCTSCSNDSLCLGYDRDLQRDICVCPLDRTGRRCLIVFNPCAKTNCSGHGRCVPLDVRYDIRKKFMCLCDEEWFGEGCEKVKPRISISFAPEISIPLSNIVFIHVMETVLVNEPRVFTYFRRIHREMFNLTFYFDHRRNMANLVFIQLYEHQDRFDLYLLLLRGEYSSSLTELHTVVHPSRRCRPIHELFNQTVLNQPPLRRVKNYQRQCLNQQAICFYDETLMCLCDRTNHANCFHFHSTPRKCSWNKCHSHHMCVQDDETCPTSAVCICKQCSYGSTCQFSRATYSLSLDAIIGSHIRSSATNIFQQTAVCQMAVLILGTLILLGLSFNALAFGTFMRKTTHESGCGLYLLVASILGLLAMVALICKIVIVFNPKQTNIGCSLMEFLLKWSPTSCEWLYACVATDRAYTVIYPIKYSRSASQRFARRCIACILIFLAIVSCPELIFRRIVIDSYDERAWCVLTLNVDRPVMLILYSITNVLLFLLPLLINFITSIIIIFKTTTFKNQQYLDNKNACSTHSHSARLRMRVEMLRKSIDKHKHILIAPIVLGCLGIPRLALSFIFVCKKLDRQPYISLVAYSIAFLPCMAIVFVFILPSNLFRIAMTDFMRSIVSQRIQTLLTAH</sequence>
<feature type="domain" description="EGF-like" evidence="12">
    <location>
        <begin position="912"/>
        <end position="954"/>
    </location>
</feature>
<dbReference type="OrthoDB" id="9988974at2759"/>
<feature type="domain" description="G-protein coupled receptors family 1 profile" evidence="13">
    <location>
        <begin position="1205"/>
        <end position="1375"/>
    </location>
</feature>
<dbReference type="PANTHER" id="PTHR24270">
    <property type="entry name" value="LOW-DENSITY LIPOPROTEIN RECEPTOR-RELATED"/>
    <property type="match status" value="1"/>
</dbReference>
<evidence type="ECO:0000256" key="3">
    <source>
        <dbReference type="ARBA" id="ARBA00022692"/>
    </source>
</evidence>
<name>A0A814V7P5_ADIRI</name>
<dbReference type="PROSITE" id="PS50068">
    <property type="entry name" value="LDLRA_2"/>
    <property type="match status" value="4"/>
</dbReference>
<dbReference type="InterPro" id="IPR000276">
    <property type="entry name" value="GPCR_Rhodpsn"/>
</dbReference>
<gene>
    <name evidence="14" type="ORF">EDS130_LOCUS24426</name>
</gene>
<feature type="transmembrane region" description="Helical" evidence="10">
    <location>
        <begin position="1453"/>
        <end position="1477"/>
    </location>
</feature>
<proteinExistence type="predicted"/>
<keyword evidence="11" id="KW-0732">Signal</keyword>
<dbReference type="CDD" id="cd00112">
    <property type="entry name" value="LDLa"/>
    <property type="match status" value="2"/>
</dbReference>
<keyword evidence="3 10" id="KW-0812">Transmembrane</keyword>
<dbReference type="InterPro" id="IPR002172">
    <property type="entry name" value="LDrepeatLR_classA_rpt"/>
</dbReference>
<dbReference type="InterPro" id="IPR000742">
    <property type="entry name" value="EGF"/>
</dbReference>
<evidence type="ECO:0000256" key="9">
    <source>
        <dbReference type="PROSITE-ProRule" id="PRU00124"/>
    </source>
</evidence>
<dbReference type="GO" id="GO:0012505">
    <property type="term" value="C:endomembrane system"/>
    <property type="evidence" value="ECO:0007669"/>
    <property type="project" value="UniProtKB-SubCell"/>
</dbReference>
<dbReference type="InterPro" id="IPR050685">
    <property type="entry name" value="LDLR"/>
</dbReference>
<dbReference type="Proteomes" id="UP000663852">
    <property type="component" value="Unassembled WGS sequence"/>
</dbReference>
<evidence type="ECO:0000256" key="2">
    <source>
        <dbReference type="ARBA" id="ARBA00004308"/>
    </source>
</evidence>
<evidence type="ECO:0000256" key="10">
    <source>
        <dbReference type="SAM" id="Phobius"/>
    </source>
</evidence>
<evidence type="ECO:0000256" key="6">
    <source>
        <dbReference type="ARBA" id="ARBA00023136"/>
    </source>
</evidence>
<dbReference type="Pfam" id="PF00008">
    <property type="entry name" value="EGF"/>
    <property type="match status" value="1"/>
</dbReference>
<dbReference type="Pfam" id="PF00001">
    <property type="entry name" value="7tm_1"/>
    <property type="match status" value="1"/>
</dbReference>
<dbReference type="PRINTS" id="PR00261">
    <property type="entry name" value="LDLRECEPTOR"/>
</dbReference>
<feature type="disulfide bond" evidence="8">
    <location>
        <begin position="944"/>
        <end position="953"/>
    </location>
</feature>
<dbReference type="CDD" id="cd00637">
    <property type="entry name" value="7tm_classA_rhodopsin-like"/>
    <property type="match status" value="1"/>
</dbReference>
<feature type="disulfide bond" evidence="9">
    <location>
        <begin position="182"/>
        <end position="200"/>
    </location>
</feature>
<dbReference type="GO" id="GO:0005886">
    <property type="term" value="C:plasma membrane"/>
    <property type="evidence" value="ECO:0007669"/>
    <property type="project" value="TreeGrafter"/>
</dbReference>
<reference evidence="14" key="1">
    <citation type="submission" date="2021-02" db="EMBL/GenBank/DDBJ databases">
        <authorList>
            <person name="Nowell W R."/>
        </authorList>
    </citation>
    <scope>NUCLEOTIDE SEQUENCE</scope>
</reference>
<dbReference type="InterPro" id="IPR017452">
    <property type="entry name" value="GPCR_Rhodpsn_7TM"/>
</dbReference>
<dbReference type="InterPro" id="IPR023415">
    <property type="entry name" value="LDLR_class-A_CS"/>
</dbReference>
<evidence type="ECO:0000259" key="13">
    <source>
        <dbReference type="PROSITE" id="PS50262"/>
    </source>
</evidence>
<evidence type="ECO:0000256" key="1">
    <source>
        <dbReference type="ARBA" id="ARBA00004167"/>
    </source>
</evidence>
<feature type="disulfide bond" evidence="9">
    <location>
        <begin position="225"/>
        <end position="243"/>
    </location>
</feature>
<comment type="caution">
    <text evidence="8">Lacks conserved residue(s) required for the propagation of feature annotation.</text>
</comment>
<dbReference type="GO" id="GO:0004930">
    <property type="term" value="F:G protein-coupled receptor activity"/>
    <property type="evidence" value="ECO:0007669"/>
    <property type="project" value="InterPro"/>
</dbReference>
<keyword evidence="8" id="KW-0245">EGF-like domain</keyword>
<dbReference type="PROSITE" id="PS00022">
    <property type="entry name" value="EGF_1"/>
    <property type="match status" value="3"/>
</dbReference>
<organism evidence="14 15">
    <name type="scientific">Adineta ricciae</name>
    <name type="common">Rotifer</name>
    <dbReference type="NCBI Taxonomy" id="249248"/>
    <lineage>
        <taxon>Eukaryota</taxon>
        <taxon>Metazoa</taxon>
        <taxon>Spiralia</taxon>
        <taxon>Gnathifera</taxon>
        <taxon>Rotifera</taxon>
        <taxon>Eurotatoria</taxon>
        <taxon>Bdelloidea</taxon>
        <taxon>Adinetida</taxon>
        <taxon>Adinetidae</taxon>
        <taxon>Adineta</taxon>
    </lineage>
</organism>
<evidence type="ECO:0000313" key="14">
    <source>
        <dbReference type="EMBL" id="CAF1184263.1"/>
    </source>
</evidence>
<evidence type="ECO:0000256" key="5">
    <source>
        <dbReference type="ARBA" id="ARBA00022989"/>
    </source>
</evidence>
<feature type="disulfide bond" evidence="9">
    <location>
        <begin position="194"/>
        <end position="209"/>
    </location>
</feature>
<comment type="subcellular location">
    <subcellularLocation>
        <location evidence="2">Endomembrane system</location>
    </subcellularLocation>
    <subcellularLocation>
        <location evidence="1">Membrane</location>
        <topology evidence="1">Single-pass membrane protein</topology>
    </subcellularLocation>
</comment>
<evidence type="ECO:0008006" key="16">
    <source>
        <dbReference type="Google" id="ProtNLM"/>
    </source>
</evidence>
<feature type="transmembrane region" description="Helical" evidence="10">
    <location>
        <begin position="1419"/>
        <end position="1441"/>
    </location>
</feature>
<feature type="signal peptide" evidence="11">
    <location>
        <begin position="1"/>
        <end position="22"/>
    </location>
</feature>
<feature type="transmembrane region" description="Helical" evidence="10">
    <location>
        <begin position="1305"/>
        <end position="1327"/>
    </location>
</feature>
<feature type="transmembrane region" description="Helical" evidence="10">
    <location>
        <begin position="1190"/>
        <end position="1213"/>
    </location>
</feature>
<dbReference type="InterPro" id="IPR036055">
    <property type="entry name" value="LDL_receptor-like_sf"/>
</dbReference>
<keyword evidence="6 10" id="KW-0472">Membrane</keyword>
<dbReference type="GO" id="GO:0016192">
    <property type="term" value="P:vesicle-mediated transport"/>
    <property type="evidence" value="ECO:0007669"/>
    <property type="project" value="UniProtKB-ARBA"/>
</dbReference>
<protein>
    <recommendedName>
        <fullName evidence="16">G protein-coupled receptor</fullName>
    </recommendedName>
</protein>